<evidence type="ECO:0000313" key="2">
    <source>
        <dbReference type="EMBL" id="MFC0081786.1"/>
    </source>
</evidence>
<dbReference type="EMBL" id="JBHLYQ010000048">
    <property type="protein sequence ID" value="MFC0081786.1"/>
    <property type="molecule type" value="Genomic_DNA"/>
</dbReference>
<name>A0ABV6C286_9ACTN</name>
<evidence type="ECO:0000313" key="3">
    <source>
        <dbReference type="Proteomes" id="UP001589788"/>
    </source>
</evidence>
<protein>
    <submittedName>
        <fullName evidence="2">Uncharacterized protein</fullName>
    </submittedName>
</protein>
<organism evidence="2 3">
    <name type="scientific">Aciditerrimonas ferrireducens</name>
    <dbReference type="NCBI Taxonomy" id="667306"/>
    <lineage>
        <taxon>Bacteria</taxon>
        <taxon>Bacillati</taxon>
        <taxon>Actinomycetota</taxon>
        <taxon>Acidimicrobiia</taxon>
        <taxon>Acidimicrobiales</taxon>
        <taxon>Acidimicrobiaceae</taxon>
        <taxon>Aciditerrimonas</taxon>
    </lineage>
</organism>
<proteinExistence type="predicted"/>
<gene>
    <name evidence="2" type="ORF">ACFFRE_06460</name>
</gene>
<feature type="region of interest" description="Disordered" evidence="1">
    <location>
        <begin position="1"/>
        <end position="113"/>
    </location>
</feature>
<feature type="non-terminal residue" evidence="2">
    <location>
        <position position="1"/>
    </location>
</feature>
<feature type="compositionally biased region" description="Low complexity" evidence="1">
    <location>
        <begin position="66"/>
        <end position="75"/>
    </location>
</feature>
<feature type="compositionally biased region" description="Basic and acidic residues" evidence="1">
    <location>
        <begin position="24"/>
        <end position="34"/>
    </location>
</feature>
<dbReference type="Proteomes" id="UP001589788">
    <property type="component" value="Unassembled WGS sequence"/>
</dbReference>
<evidence type="ECO:0000256" key="1">
    <source>
        <dbReference type="SAM" id="MobiDB-lite"/>
    </source>
</evidence>
<reference evidence="2 3" key="1">
    <citation type="submission" date="2024-09" db="EMBL/GenBank/DDBJ databases">
        <authorList>
            <person name="Sun Q."/>
            <person name="Mori K."/>
        </authorList>
    </citation>
    <scope>NUCLEOTIDE SEQUENCE [LARGE SCALE GENOMIC DNA]</scope>
    <source>
        <strain evidence="2 3">JCM 15389</strain>
    </source>
</reference>
<comment type="caution">
    <text evidence="2">The sequence shown here is derived from an EMBL/GenBank/DDBJ whole genome shotgun (WGS) entry which is preliminary data.</text>
</comment>
<keyword evidence="3" id="KW-1185">Reference proteome</keyword>
<accession>A0ABV6C286</accession>
<sequence length="113" mass="11455">VHHEGDFGDLAAQGSGPGVPVGRAEGRALERGVAHEVAGGVEGTEVEGPGRRPSGGEPRDGELVDGPAAPEAAAGRGVESSAQGDERRLVVGSEEPQAQSPGPRRPLRRPRGD</sequence>